<evidence type="ECO:0000313" key="1">
    <source>
        <dbReference type="EMBL" id="NMH90172.1"/>
    </source>
</evidence>
<reference evidence="1 2" key="1">
    <citation type="submission" date="2020-04" db="EMBL/GenBank/DDBJ databases">
        <authorList>
            <person name="Klaysubun C."/>
            <person name="Duangmal K."/>
            <person name="Lipun K."/>
        </authorList>
    </citation>
    <scope>NUCLEOTIDE SEQUENCE [LARGE SCALE GENOMIC DNA]</scope>
    <source>
        <strain evidence="1 2">DSM 45300</strain>
    </source>
</reference>
<evidence type="ECO:0000313" key="2">
    <source>
        <dbReference type="Proteomes" id="UP000586918"/>
    </source>
</evidence>
<protein>
    <submittedName>
        <fullName evidence="1">Asparaginase</fullName>
    </submittedName>
</protein>
<comment type="caution">
    <text evidence="1">The sequence shown here is derived from an EMBL/GenBank/DDBJ whole genome shotgun (WGS) entry which is preliminary data.</text>
</comment>
<dbReference type="Pfam" id="PF06089">
    <property type="entry name" value="Asparaginase_II"/>
    <property type="match status" value="1"/>
</dbReference>
<dbReference type="InterPro" id="IPR010349">
    <property type="entry name" value="Asparaginase_II"/>
</dbReference>
<keyword evidence="2" id="KW-1185">Reference proteome</keyword>
<dbReference type="AlphaFoldDB" id="A0A848DBA1"/>
<dbReference type="PANTHER" id="PTHR42110">
    <property type="entry name" value="L-ASPARAGINASE, PUTATIVE (AFU_ORTHOLOGUE AFUA_3G11890)-RELATED"/>
    <property type="match status" value="1"/>
</dbReference>
<dbReference type="EMBL" id="JAAXKZ010000002">
    <property type="protein sequence ID" value="NMH90172.1"/>
    <property type="molecule type" value="Genomic_DNA"/>
</dbReference>
<sequence length="341" mass="34324">MDEQAVPIARVVRGGVVESVHLGHLAGLDASGTVTVRRGDPATVIFPRSSLKPVQAVAMLRAGLDLDGELLALACASHSGEDAHLAGVARLLAGAGLAERDLQNTPGRPLDEAAAVSWRAAGRPAASLAQNCSGKHAAMLATCVAAAWDTATYRDPGHPLQRAIRDTVAELTGDGADARAHVTVDGCGAPLFSCTLGGLARALARIATAEGGTPEHRVAAAIRAHPWWLGGTGRTVTRLIEGVPGLIAKDGAEGMFAAALPDGRAVALKVLDGAARPVPVVVAAALRALGADAPVLDEVGRVDVLGHGEPVGSVAAVGLGRPSQVAPSANRTCTVHGAPAP</sequence>
<accession>A0A848DBA1</accession>
<gene>
    <name evidence="1" type="ORF">HF519_00880</name>
</gene>
<dbReference type="PANTHER" id="PTHR42110:SF1">
    <property type="entry name" value="L-ASPARAGINASE, PUTATIVE (AFU_ORTHOLOGUE AFUA_3G11890)-RELATED"/>
    <property type="match status" value="1"/>
</dbReference>
<name>A0A848DBA1_9PSEU</name>
<dbReference type="Proteomes" id="UP000586918">
    <property type="component" value="Unassembled WGS sequence"/>
</dbReference>
<proteinExistence type="predicted"/>
<organism evidence="1 2">
    <name type="scientific">Pseudonocardia bannensis</name>
    <dbReference type="NCBI Taxonomy" id="630973"/>
    <lineage>
        <taxon>Bacteria</taxon>
        <taxon>Bacillati</taxon>
        <taxon>Actinomycetota</taxon>
        <taxon>Actinomycetes</taxon>
        <taxon>Pseudonocardiales</taxon>
        <taxon>Pseudonocardiaceae</taxon>
        <taxon>Pseudonocardia</taxon>
    </lineage>
</organism>